<feature type="transmembrane region" description="Helical" evidence="1">
    <location>
        <begin position="12"/>
        <end position="31"/>
    </location>
</feature>
<keyword evidence="1" id="KW-0812">Transmembrane</keyword>
<dbReference type="EMBL" id="CAJVPK010000557">
    <property type="protein sequence ID" value="CAG8526045.1"/>
    <property type="molecule type" value="Genomic_DNA"/>
</dbReference>
<accession>A0A9N9AD81</accession>
<evidence type="ECO:0000313" key="3">
    <source>
        <dbReference type="Proteomes" id="UP000789706"/>
    </source>
</evidence>
<evidence type="ECO:0000256" key="1">
    <source>
        <dbReference type="SAM" id="Phobius"/>
    </source>
</evidence>
<gene>
    <name evidence="2" type="ORF">DEBURN_LOCUS5905</name>
</gene>
<dbReference type="Gene3D" id="2.40.40.10">
    <property type="entry name" value="RlpA-like domain"/>
    <property type="match status" value="1"/>
</dbReference>
<dbReference type="Proteomes" id="UP000789706">
    <property type="component" value="Unassembled WGS sequence"/>
</dbReference>
<name>A0A9N9AD81_9GLOM</name>
<keyword evidence="3" id="KW-1185">Reference proteome</keyword>
<comment type="caution">
    <text evidence="2">The sequence shown here is derived from an EMBL/GenBank/DDBJ whole genome shotgun (WGS) entry which is preliminary data.</text>
</comment>
<keyword evidence="1" id="KW-1133">Transmembrane helix</keyword>
<keyword evidence="1" id="KW-0472">Membrane</keyword>
<reference evidence="2" key="1">
    <citation type="submission" date="2021-06" db="EMBL/GenBank/DDBJ databases">
        <authorList>
            <person name="Kallberg Y."/>
            <person name="Tangrot J."/>
            <person name="Rosling A."/>
        </authorList>
    </citation>
    <scope>NUCLEOTIDE SEQUENCE</scope>
    <source>
        <strain evidence="2">AZ414A</strain>
    </source>
</reference>
<dbReference type="InterPro" id="IPR036908">
    <property type="entry name" value="RlpA-like_sf"/>
</dbReference>
<sequence>MSSVFTSSRLMFFVMVIVVLLTFTIVSFNSVPITKYVNEYNIYAIPRVQFDPYTPPSGNPNMNSQCGRSVKVTHGENSVVVRVVDRCEGSNAFERLASLSELRTECSWQYI</sequence>
<proteinExistence type="predicted"/>
<protein>
    <submittedName>
        <fullName evidence="2">4763_t:CDS:1</fullName>
    </submittedName>
</protein>
<dbReference type="SUPFAM" id="SSF50685">
    <property type="entry name" value="Barwin-like endoglucanases"/>
    <property type="match status" value="1"/>
</dbReference>
<evidence type="ECO:0000313" key="2">
    <source>
        <dbReference type="EMBL" id="CAG8526045.1"/>
    </source>
</evidence>
<organism evidence="2 3">
    <name type="scientific">Diversispora eburnea</name>
    <dbReference type="NCBI Taxonomy" id="1213867"/>
    <lineage>
        <taxon>Eukaryota</taxon>
        <taxon>Fungi</taxon>
        <taxon>Fungi incertae sedis</taxon>
        <taxon>Mucoromycota</taxon>
        <taxon>Glomeromycotina</taxon>
        <taxon>Glomeromycetes</taxon>
        <taxon>Diversisporales</taxon>
        <taxon>Diversisporaceae</taxon>
        <taxon>Diversispora</taxon>
    </lineage>
</organism>
<dbReference type="OrthoDB" id="406505at2759"/>
<dbReference type="AlphaFoldDB" id="A0A9N9AD81"/>